<reference evidence="1 2" key="1">
    <citation type="journal article" date="2016" name="Genome Announc.">
        <title>Draft Genome Sequence of the Anaerobic Ammonium-Oxidizing Bacterium 'Candidatus Brocadia sp. 40'.</title>
        <authorList>
            <person name="Ali M."/>
            <person name="Haroon M.F."/>
            <person name="Narita Y."/>
            <person name="Zhang L."/>
            <person name="Rangel Shaw D."/>
            <person name="Okabe S."/>
            <person name="Saikaly P.E."/>
        </authorList>
    </citation>
    <scope>NUCLEOTIDE SEQUENCE [LARGE SCALE GENOMIC DNA]</scope>
    <source>
        <strain evidence="1 2">40</strain>
    </source>
</reference>
<organism evidence="1 2">
    <name type="scientific">Candidatus Brocadia sapporoensis</name>
    <dbReference type="NCBI Taxonomy" id="392547"/>
    <lineage>
        <taxon>Bacteria</taxon>
        <taxon>Pseudomonadati</taxon>
        <taxon>Planctomycetota</taxon>
        <taxon>Candidatus Brocadiia</taxon>
        <taxon>Candidatus Brocadiales</taxon>
        <taxon>Candidatus Brocadiaceae</taxon>
        <taxon>Candidatus Brocadia</taxon>
    </lineage>
</organism>
<gene>
    <name evidence="1" type="ORF">BIY37_08305</name>
</gene>
<dbReference type="AlphaFoldDB" id="A0A1V6LZC7"/>
<proteinExistence type="predicted"/>
<name>A0A1V6LZC7_9BACT</name>
<keyword evidence="2" id="KW-1185">Reference proteome</keyword>
<sequence>MKYNFDRSKPFYPLVMTYLAQLHGLKEICVIGVLVAADGKRNFVISSQYGDAGKDIETGIGSLLGPLNLAVTGDTETLDVSIEFVAQEMALNHGYLLDFQVRTASVCLAMAHEITKGKAYRSSGEKWEFLRHCRNAISHNAKWHFLNGEPLGGASWRGIKWKVAMHGEPLFAQADGMGYLKLGDPIALLWDIENENPNMTV</sequence>
<evidence type="ECO:0000313" key="2">
    <source>
        <dbReference type="Proteomes" id="UP000242219"/>
    </source>
</evidence>
<evidence type="ECO:0000313" key="1">
    <source>
        <dbReference type="EMBL" id="OQD45457.1"/>
    </source>
</evidence>
<dbReference type="Proteomes" id="UP000242219">
    <property type="component" value="Unassembled WGS sequence"/>
</dbReference>
<accession>A0A1V6LZC7</accession>
<dbReference type="RefSeq" id="WP_070067361.1">
    <property type="nucleotide sequence ID" value="NZ_MJUW02000087.1"/>
</dbReference>
<dbReference type="EMBL" id="MJUW02000087">
    <property type="protein sequence ID" value="OQD45457.1"/>
    <property type="molecule type" value="Genomic_DNA"/>
</dbReference>
<comment type="caution">
    <text evidence="1">The sequence shown here is derived from an EMBL/GenBank/DDBJ whole genome shotgun (WGS) entry which is preliminary data.</text>
</comment>
<protein>
    <submittedName>
        <fullName evidence="1">Uncharacterized protein</fullName>
    </submittedName>
</protein>